<dbReference type="InterPro" id="IPR012349">
    <property type="entry name" value="Split_barrel_FMN-bd"/>
</dbReference>
<name>A0A286TXD2_9BACT</name>
<dbReference type="Proteomes" id="UP000218542">
    <property type="component" value="Unassembled WGS sequence"/>
</dbReference>
<reference evidence="2" key="1">
    <citation type="journal article" date="2017" name="Environ. Microbiol. Rep.">
        <title>Genetic Diversity of Marine Anaerobic Ammonium-Oxidizing Bacteria as Revealed by Genomic and Proteomic Analyses of 'Candidatus Scalindua japonica'.</title>
        <authorList>
            <person name="Oshiki M."/>
            <person name="Mizuto K."/>
            <person name="Kimura Z."/>
            <person name="Kindaichi T."/>
            <person name="Satoh H."/>
            <person name="Okabe S."/>
        </authorList>
    </citation>
    <scope>NUCLEOTIDE SEQUENCE [LARGE SCALE GENOMIC DNA]</scope>
    <source>
        <strain evidence="2">husup-a2</strain>
    </source>
</reference>
<dbReference type="PANTHER" id="PTHR34071">
    <property type="entry name" value="5-NITROIMIDAZOLE ANTIBIOTICS RESISTANCE PROTEIN, NIMA-FAMILY-RELATED PROTEIN-RELATED"/>
    <property type="match status" value="1"/>
</dbReference>
<organism evidence="1 2">
    <name type="scientific">Candidatus Scalindua japonica</name>
    <dbReference type="NCBI Taxonomy" id="1284222"/>
    <lineage>
        <taxon>Bacteria</taxon>
        <taxon>Pseudomonadati</taxon>
        <taxon>Planctomycetota</taxon>
        <taxon>Candidatus Brocadiia</taxon>
        <taxon>Candidatus Brocadiales</taxon>
        <taxon>Candidatus Scalinduaceae</taxon>
        <taxon>Candidatus Scalindua</taxon>
    </lineage>
</organism>
<dbReference type="EMBL" id="BAOS01000013">
    <property type="protein sequence ID" value="GAX60540.1"/>
    <property type="molecule type" value="Genomic_DNA"/>
</dbReference>
<accession>A0A286TXD2</accession>
<dbReference type="AlphaFoldDB" id="A0A286TXD2"/>
<dbReference type="InterPro" id="IPR024747">
    <property type="entry name" value="Pyridox_Oxase-rel"/>
</dbReference>
<dbReference type="SUPFAM" id="SSF50475">
    <property type="entry name" value="FMN-binding split barrel"/>
    <property type="match status" value="1"/>
</dbReference>
<protein>
    <submittedName>
        <fullName evidence="1">Flavin-nucleotide-binding protein</fullName>
    </submittedName>
</protein>
<sequence>MAWTPVPARTVLSGWRTARPGGNLFVRVERIYNAHHEANPTKQYWKNNLRRKDKEVANDTEVEEFLSSALVGRLGTCFNNIPYITPVNFVYINNKIYFHSAHEGRKIENIKHNRQVCFETDEMISIIPGMRMPCGSRTRYKSVIAFGVIRVVIDIDEKTDALNKLIEKYAPEAPRLPHSSDAARRTNVLVVDVEEITAKQG</sequence>
<gene>
    <name evidence="1" type="ORF">SCALIN_C13_0051</name>
</gene>
<comment type="caution">
    <text evidence="1">The sequence shown here is derived from an EMBL/GenBank/DDBJ whole genome shotgun (WGS) entry which is preliminary data.</text>
</comment>
<dbReference type="RefSeq" id="WP_096893939.1">
    <property type="nucleotide sequence ID" value="NZ_BAOS01000013.1"/>
</dbReference>
<keyword evidence="2" id="KW-1185">Reference proteome</keyword>
<proteinExistence type="predicted"/>
<evidence type="ECO:0000313" key="2">
    <source>
        <dbReference type="Proteomes" id="UP000218542"/>
    </source>
</evidence>
<dbReference type="OrthoDB" id="9794935at2"/>
<dbReference type="Pfam" id="PF12900">
    <property type="entry name" value="Pyridox_ox_2"/>
    <property type="match status" value="1"/>
</dbReference>
<dbReference type="Gene3D" id="2.30.110.10">
    <property type="entry name" value="Electron Transport, Fmn-binding Protein, Chain A"/>
    <property type="match status" value="1"/>
</dbReference>
<dbReference type="PANTHER" id="PTHR34071:SF2">
    <property type="entry name" value="FLAVIN-NUCLEOTIDE-BINDING PROTEIN"/>
    <property type="match status" value="1"/>
</dbReference>
<evidence type="ECO:0000313" key="1">
    <source>
        <dbReference type="EMBL" id="GAX60540.1"/>
    </source>
</evidence>